<gene>
    <name evidence="2" type="ORF">F5X71_30950</name>
</gene>
<dbReference type="Proteomes" id="UP000501705">
    <property type="component" value="Chromosome"/>
</dbReference>
<dbReference type="InterPro" id="IPR037401">
    <property type="entry name" value="SnoaL-like"/>
</dbReference>
<dbReference type="SUPFAM" id="SSF54427">
    <property type="entry name" value="NTF2-like"/>
    <property type="match status" value="1"/>
</dbReference>
<reference evidence="2 3" key="1">
    <citation type="journal article" date="2019" name="ACS Chem. Biol.">
        <title>Identification and Mobilization of a Cryptic Antibiotic Biosynthesis Gene Locus from a Human-Pathogenic Nocardia Isolate.</title>
        <authorList>
            <person name="Herisse M."/>
            <person name="Ishida K."/>
            <person name="Porter J.L."/>
            <person name="Howden B."/>
            <person name="Hertweck C."/>
            <person name="Stinear T.P."/>
            <person name="Pidot S.J."/>
        </authorList>
    </citation>
    <scope>NUCLEOTIDE SEQUENCE [LARGE SCALE GENOMIC DNA]</scope>
    <source>
        <strain evidence="2 3">AUSMDU00024985</strain>
    </source>
</reference>
<evidence type="ECO:0000313" key="2">
    <source>
        <dbReference type="EMBL" id="QIS06142.1"/>
    </source>
</evidence>
<dbReference type="InterPro" id="IPR032710">
    <property type="entry name" value="NTF2-like_dom_sf"/>
</dbReference>
<proteinExistence type="predicted"/>
<sequence length="119" mass="12793">MNESKRRAGISRPEDVIDVFVELVAARDADGLAALYEPDAVLAVPGGPVVNGLRAIREAYAQFLSTAPAFEIGKRQDPLVAGDIALSAHEWPTGEITVDVLRKQPDGTWLCAISQPRVN</sequence>
<dbReference type="RefSeq" id="WP_167465188.1">
    <property type="nucleotide sequence ID" value="NZ_CP046171.1"/>
</dbReference>
<dbReference type="AlphaFoldDB" id="A0A6G9XYX1"/>
<dbReference type="EMBL" id="CP046171">
    <property type="protein sequence ID" value="QIS06142.1"/>
    <property type="molecule type" value="Genomic_DNA"/>
</dbReference>
<accession>A0A6G9XYX1</accession>
<feature type="domain" description="SnoaL-like" evidence="1">
    <location>
        <begin position="20"/>
        <end position="91"/>
    </location>
</feature>
<dbReference type="Gene3D" id="3.10.450.50">
    <property type="match status" value="1"/>
</dbReference>
<evidence type="ECO:0000313" key="3">
    <source>
        <dbReference type="Proteomes" id="UP000501705"/>
    </source>
</evidence>
<name>A0A6G9XYX1_NOCBR</name>
<protein>
    <recommendedName>
        <fullName evidence="1">SnoaL-like domain-containing protein</fullName>
    </recommendedName>
</protein>
<organism evidence="2 3">
    <name type="scientific">Nocardia brasiliensis</name>
    <dbReference type="NCBI Taxonomy" id="37326"/>
    <lineage>
        <taxon>Bacteria</taxon>
        <taxon>Bacillati</taxon>
        <taxon>Actinomycetota</taxon>
        <taxon>Actinomycetes</taxon>
        <taxon>Mycobacteriales</taxon>
        <taxon>Nocardiaceae</taxon>
        <taxon>Nocardia</taxon>
    </lineage>
</organism>
<evidence type="ECO:0000259" key="1">
    <source>
        <dbReference type="Pfam" id="PF12680"/>
    </source>
</evidence>
<dbReference type="Pfam" id="PF12680">
    <property type="entry name" value="SnoaL_2"/>
    <property type="match status" value="1"/>
</dbReference>